<evidence type="ECO:0000256" key="1">
    <source>
        <dbReference type="ARBA" id="ARBA00022676"/>
    </source>
</evidence>
<dbReference type="RefSeq" id="WP_163458201.1">
    <property type="nucleotide sequence ID" value="NZ_JAAGOH010000017.1"/>
</dbReference>
<keyword evidence="5" id="KW-1185">Reference proteome</keyword>
<dbReference type="PANTHER" id="PTHR22916">
    <property type="entry name" value="GLYCOSYLTRANSFERASE"/>
    <property type="match status" value="1"/>
</dbReference>
<name>A0A7C9TMH4_9BURK</name>
<keyword evidence="2 4" id="KW-0808">Transferase</keyword>
<dbReference type="InterPro" id="IPR001173">
    <property type="entry name" value="Glyco_trans_2-like"/>
</dbReference>
<accession>A0A7C9TMH4</accession>
<sequence length="523" mass="59245">MYRFPMIEKAKSIMRGVVDEAQLDADAYAVFSSDVGPYHRPVSGETQAVLLGLGSGLDVVAFLEGSPDLKVTVVERASDYVSGVLDRLREIFPGRVDNFETFDEFLQRHPDGQGGRNLFVKVRGGFAAEFLSRLHQIESRIVTLCGELRSAAMDPMDLYRRLRDQGVAFYLNFSDLGQRIFTSEAPAEVEVSVVVPVYNVGRFVDNCLERLALQTLRRLEVLVIDDGSPDDSGQRADDWASRFPGRIKVIHKKNAGCAAARMTGLEHATGEFVGFVDGDDWVDVHMYEDLYRSAVLHHADIAQCGFTLAFDHSGRREPVAEGFPALTRGGHPFLGVRPTIWRRIYRRSFLKKNGINFPAHIRRFDDLPFQFCALVHAGFVSSIPEHYYFYRQERPGQDIAVRDGRLYVHFEIFDWLDGQLQNSLTRKVEEQLVKVELSTHIWALSIIDEKFRAEYLSRASAQIFRGRRHLSWWKVARLCLKRPHDQRSWGRRLVLRGLLGGRVDVAGQTEVLGSVLSADAKNS</sequence>
<reference evidence="4 5" key="1">
    <citation type="submission" date="2020-02" db="EMBL/GenBank/DDBJ databases">
        <title>Ideonella bacterium strain TBM-1.</title>
        <authorList>
            <person name="Chen W.-M."/>
        </authorList>
    </citation>
    <scope>NUCLEOTIDE SEQUENCE [LARGE SCALE GENOMIC DNA]</scope>
    <source>
        <strain evidence="4 5">TBM-1</strain>
    </source>
</reference>
<dbReference type="Gene3D" id="3.90.550.10">
    <property type="entry name" value="Spore Coat Polysaccharide Biosynthesis Protein SpsA, Chain A"/>
    <property type="match status" value="1"/>
</dbReference>
<dbReference type="Pfam" id="PF00535">
    <property type="entry name" value="Glycos_transf_2"/>
    <property type="match status" value="1"/>
</dbReference>
<evidence type="ECO:0000313" key="4">
    <source>
        <dbReference type="EMBL" id="NDY92347.1"/>
    </source>
</evidence>
<feature type="domain" description="Glycosyltransferase 2-like" evidence="3">
    <location>
        <begin position="192"/>
        <end position="321"/>
    </location>
</feature>
<evidence type="ECO:0000259" key="3">
    <source>
        <dbReference type="Pfam" id="PF00535"/>
    </source>
</evidence>
<protein>
    <submittedName>
        <fullName evidence="4">Glycosyltransferase</fullName>
    </submittedName>
</protein>
<keyword evidence="1" id="KW-0328">Glycosyltransferase</keyword>
<dbReference type="Proteomes" id="UP000484255">
    <property type="component" value="Unassembled WGS sequence"/>
</dbReference>
<organism evidence="4 5">
    <name type="scientific">Ideonella livida</name>
    <dbReference type="NCBI Taxonomy" id="2707176"/>
    <lineage>
        <taxon>Bacteria</taxon>
        <taxon>Pseudomonadati</taxon>
        <taxon>Pseudomonadota</taxon>
        <taxon>Betaproteobacteria</taxon>
        <taxon>Burkholderiales</taxon>
        <taxon>Sphaerotilaceae</taxon>
        <taxon>Ideonella</taxon>
    </lineage>
</organism>
<comment type="caution">
    <text evidence="4">The sequence shown here is derived from an EMBL/GenBank/DDBJ whole genome shotgun (WGS) entry which is preliminary data.</text>
</comment>
<dbReference type="SUPFAM" id="SSF53448">
    <property type="entry name" value="Nucleotide-diphospho-sugar transferases"/>
    <property type="match status" value="1"/>
</dbReference>
<dbReference type="GO" id="GO:0016758">
    <property type="term" value="F:hexosyltransferase activity"/>
    <property type="evidence" value="ECO:0007669"/>
    <property type="project" value="UniProtKB-ARBA"/>
</dbReference>
<dbReference type="CDD" id="cd00761">
    <property type="entry name" value="Glyco_tranf_GTA_type"/>
    <property type="match status" value="1"/>
</dbReference>
<evidence type="ECO:0000256" key="2">
    <source>
        <dbReference type="ARBA" id="ARBA00022679"/>
    </source>
</evidence>
<dbReference type="EMBL" id="JAAGOH010000017">
    <property type="protein sequence ID" value="NDY92347.1"/>
    <property type="molecule type" value="Genomic_DNA"/>
</dbReference>
<gene>
    <name evidence="4" type="ORF">G3A44_14250</name>
</gene>
<dbReference type="InterPro" id="IPR029044">
    <property type="entry name" value="Nucleotide-diphossugar_trans"/>
</dbReference>
<dbReference type="AlphaFoldDB" id="A0A7C9TMH4"/>
<proteinExistence type="predicted"/>
<evidence type="ECO:0000313" key="5">
    <source>
        <dbReference type="Proteomes" id="UP000484255"/>
    </source>
</evidence>
<dbReference type="PANTHER" id="PTHR22916:SF51">
    <property type="entry name" value="GLYCOSYLTRANSFERASE EPSH-RELATED"/>
    <property type="match status" value="1"/>
</dbReference>